<dbReference type="InterPro" id="IPR003838">
    <property type="entry name" value="ABC3_permease_C"/>
</dbReference>
<protein>
    <submittedName>
        <fullName evidence="8">Outer membrane-specific lipoprotein transporter subunit LolE</fullName>
    </submittedName>
</protein>
<comment type="similarity">
    <text evidence="2">Belongs to the ABC-4 integral membrane protein family. LolC/E subfamily.</text>
</comment>
<feature type="domain" description="ABC3 transporter permease C-terminal" evidence="7">
    <location>
        <begin position="63"/>
        <end position="186"/>
    </location>
</feature>
<dbReference type="GO" id="GO:0044874">
    <property type="term" value="P:lipoprotein localization to outer membrane"/>
    <property type="evidence" value="ECO:0007669"/>
    <property type="project" value="TreeGrafter"/>
</dbReference>
<dbReference type="RefSeq" id="WP_093940170.1">
    <property type="nucleotide sequence ID" value="NZ_CP022521.1"/>
</dbReference>
<evidence type="ECO:0000256" key="5">
    <source>
        <dbReference type="ARBA" id="ARBA00022989"/>
    </source>
</evidence>
<comment type="subcellular location">
    <subcellularLocation>
        <location evidence="1">Cell membrane</location>
        <topology evidence="1">Multi-pass membrane protein</topology>
    </subcellularLocation>
</comment>
<dbReference type="Proteomes" id="UP000204221">
    <property type="component" value="Chromosome"/>
</dbReference>
<dbReference type="EMBL" id="CP022521">
    <property type="protein sequence ID" value="ASO18482.1"/>
    <property type="molecule type" value="Genomic_DNA"/>
</dbReference>
<evidence type="ECO:0000313" key="9">
    <source>
        <dbReference type="Proteomes" id="UP000204221"/>
    </source>
</evidence>
<name>A0A221VY49_9PSEU</name>
<dbReference type="InterPro" id="IPR051447">
    <property type="entry name" value="Lipoprotein-release_system"/>
</dbReference>
<dbReference type="GO" id="GO:0098797">
    <property type="term" value="C:plasma membrane protein complex"/>
    <property type="evidence" value="ECO:0007669"/>
    <property type="project" value="TreeGrafter"/>
</dbReference>
<feature type="domain" description="ABC3 transporter permease C-terminal" evidence="7">
    <location>
        <begin position="525"/>
        <end position="640"/>
    </location>
</feature>
<dbReference type="OrthoDB" id="3223244at2"/>
<dbReference type="PANTHER" id="PTHR30489:SF0">
    <property type="entry name" value="LIPOPROTEIN-RELEASING SYSTEM TRANSMEMBRANE PROTEIN LOLE"/>
    <property type="match status" value="1"/>
</dbReference>
<sequence>MMLDIAWQTLRHRLGSFVGSLIALTGGVAMLTSTILVILSTRAGGLDAGDAELIQEITSLLGLFASLAAFLSIFVVAATFAFAVGRRERELALLRGIGATGRQIRRLVVLEGLLVSLVASVAGTLLGLPGATLLVSVLTAQGFAPESFGVVLSADTLGGAMAGSIGLCVTVAVLGTVGAARRAATIRPIEALREASVEPTGMRPMRWAAGLFFLAMGIGVAAYGMTEGGVTGIVLLMGFSYPLLIGLALLAPVFVGPVTTLVTALPARLTTATGSLAAGNVRTSGRRSAGTAAPVLLAVGLTVSTLGTLNVLVVAGETESRAFYAGDVLIDVEPHVDATAAAADAAGVSGVSLAAVTVSTRASLSRIDGAWTMDGRDVLGVDPAVVDQAFAVEIADGTLDDLHGGTVALHAASADELGWSVGDEVSVGFPDGADVPVRVAALFEGGAMGDHLPVLAPADLVREHSAGTETSSVWVRTESPRLVASVHDDLTERMVDSAARVLTTDEYFDELTATDRLAQRVVTLVLAGFVLTYTLISVANTALMSFGSRTREFALLGRLGATRGQILRMIAWESLSVGAVGVLLGGLAAAGASIATWMTVRMSMPSAPLVLPWGDLAAVGGCCLIIALGASLLPAVFAVRQGRAPND</sequence>
<evidence type="ECO:0000256" key="3">
    <source>
        <dbReference type="ARBA" id="ARBA00022475"/>
    </source>
</evidence>
<reference evidence="8 9" key="1">
    <citation type="submission" date="2017-07" db="EMBL/GenBank/DDBJ databases">
        <title>Complete genome sequence of Actinoalloteichus hoggarensis DSM 45943, type strain of Actinoalloteichus hoggarensis.</title>
        <authorList>
            <person name="Ruckert C."/>
            <person name="Nouioui I."/>
            <person name="Willmese J."/>
            <person name="van Wezel G."/>
            <person name="Klenk H.-P."/>
            <person name="Kalinowski J."/>
            <person name="Zotchev S.B."/>
        </authorList>
    </citation>
    <scope>NUCLEOTIDE SEQUENCE [LARGE SCALE GENOMIC DNA]</scope>
    <source>
        <strain evidence="8 9">DSM 45943</strain>
    </source>
</reference>
<evidence type="ECO:0000256" key="6">
    <source>
        <dbReference type="ARBA" id="ARBA00023136"/>
    </source>
</evidence>
<dbReference type="Pfam" id="PF02687">
    <property type="entry name" value="FtsX"/>
    <property type="match status" value="2"/>
</dbReference>
<gene>
    <name evidence="8" type="ORF">AHOG_04130</name>
</gene>
<evidence type="ECO:0000256" key="1">
    <source>
        <dbReference type="ARBA" id="ARBA00004651"/>
    </source>
</evidence>
<keyword evidence="8" id="KW-0449">Lipoprotein</keyword>
<evidence type="ECO:0000259" key="7">
    <source>
        <dbReference type="Pfam" id="PF02687"/>
    </source>
</evidence>
<keyword evidence="4" id="KW-0812">Transmembrane</keyword>
<evidence type="ECO:0000256" key="4">
    <source>
        <dbReference type="ARBA" id="ARBA00022692"/>
    </source>
</evidence>
<dbReference type="KEGG" id="ahg:AHOG_04130"/>
<evidence type="ECO:0000256" key="2">
    <source>
        <dbReference type="ARBA" id="ARBA00005236"/>
    </source>
</evidence>
<dbReference type="PANTHER" id="PTHR30489">
    <property type="entry name" value="LIPOPROTEIN-RELEASING SYSTEM TRANSMEMBRANE PROTEIN LOLE"/>
    <property type="match status" value="1"/>
</dbReference>
<evidence type="ECO:0000313" key="8">
    <source>
        <dbReference type="EMBL" id="ASO18482.1"/>
    </source>
</evidence>
<accession>A0A221VY49</accession>
<keyword evidence="6" id="KW-0472">Membrane</keyword>
<keyword evidence="3" id="KW-1003">Cell membrane</keyword>
<organism evidence="8 9">
    <name type="scientific">Actinoalloteichus hoggarensis</name>
    <dbReference type="NCBI Taxonomy" id="1470176"/>
    <lineage>
        <taxon>Bacteria</taxon>
        <taxon>Bacillati</taxon>
        <taxon>Actinomycetota</taxon>
        <taxon>Actinomycetes</taxon>
        <taxon>Pseudonocardiales</taxon>
        <taxon>Pseudonocardiaceae</taxon>
        <taxon>Actinoalloteichus</taxon>
    </lineage>
</organism>
<proteinExistence type="inferred from homology"/>
<dbReference type="AlphaFoldDB" id="A0A221VY49"/>
<keyword evidence="9" id="KW-1185">Reference proteome</keyword>
<keyword evidence="5" id="KW-1133">Transmembrane helix</keyword>